<dbReference type="InterPro" id="IPR006683">
    <property type="entry name" value="Thioestr_dom"/>
</dbReference>
<dbReference type="Pfam" id="PF03061">
    <property type="entry name" value="4HBT"/>
    <property type="match status" value="1"/>
</dbReference>
<comment type="similarity">
    <text evidence="1">Belongs to the acyl coenzyme A hydrolase family.</text>
</comment>
<dbReference type="GO" id="GO:0052816">
    <property type="term" value="F:long-chain fatty acyl-CoA hydrolase activity"/>
    <property type="evidence" value="ECO:0007669"/>
    <property type="project" value="TreeGrafter"/>
</dbReference>
<evidence type="ECO:0000256" key="3">
    <source>
        <dbReference type="PROSITE-ProRule" id="PRU01106"/>
    </source>
</evidence>
<evidence type="ECO:0000313" key="8">
    <source>
        <dbReference type="Proteomes" id="UP000251942"/>
    </source>
</evidence>
<dbReference type="SUPFAM" id="SSF54637">
    <property type="entry name" value="Thioesterase/thiol ester dehydrase-isomerase"/>
    <property type="match status" value="1"/>
</dbReference>
<keyword evidence="2 3" id="KW-0378">Hydrolase</keyword>
<evidence type="ECO:0000313" key="6">
    <source>
        <dbReference type="EMBL" id="SPX61531.1"/>
    </source>
</evidence>
<dbReference type="GO" id="GO:0006637">
    <property type="term" value="P:acyl-CoA metabolic process"/>
    <property type="evidence" value="ECO:0007669"/>
    <property type="project" value="TreeGrafter"/>
</dbReference>
<evidence type="ECO:0000313" key="7">
    <source>
        <dbReference type="Proteomes" id="UP000054698"/>
    </source>
</evidence>
<dbReference type="EMBL" id="LNYB01000012">
    <property type="protein sequence ID" value="KTD03946.1"/>
    <property type="molecule type" value="Genomic_DNA"/>
</dbReference>
<dbReference type="PANTHER" id="PTHR11049">
    <property type="entry name" value="ACYL COENZYME A THIOESTER HYDROLASE"/>
    <property type="match status" value="1"/>
</dbReference>
<accession>A0A0W0U846</accession>
<dbReference type="OrthoDB" id="9801856at2"/>
<dbReference type="STRING" id="453.Lfee_0347"/>
<dbReference type="InterPro" id="IPR033120">
    <property type="entry name" value="HOTDOG_ACOT"/>
</dbReference>
<dbReference type="PATRIC" id="fig|453.4.peg.375"/>
<protein>
    <submittedName>
        <fullName evidence="5">Acyl-CoA thioester hydrolase</fullName>
    </submittedName>
    <submittedName>
        <fullName evidence="6">Acyl-CoA thioesterase YciA</fullName>
        <ecNumber evidence="6">3.1.2.-</ecNumber>
    </submittedName>
</protein>
<dbReference type="EC" id="3.1.2.-" evidence="6"/>
<dbReference type="InterPro" id="IPR040170">
    <property type="entry name" value="Cytosol_ACT"/>
</dbReference>
<dbReference type="Proteomes" id="UP000251942">
    <property type="component" value="Unassembled WGS sequence"/>
</dbReference>
<dbReference type="PANTHER" id="PTHR11049:SF5">
    <property type="entry name" value="ACYL-COA THIOESTER HYDROLASE YCIA"/>
    <property type="match status" value="1"/>
</dbReference>
<evidence type="ECO:0000256" key="2">
    <source>
        <dbReference type="ARBA" id="ARBA00022801"/>
    </source>
</evidence>
<reference evidence="6 8" key="2">
    <citation type="submission" date="2018-06" db="EMBL/GenBank/DDBJ databases">
        <authorList>
            <consortium name="Pathogen Informatics"/>
            <person name="Doyle S."/>
        </authorList>
    </citation>
    <scope>NUCLEOTIDE SEQUENCE [LARGE SCALE GENOMIC DNA]</scope>
    <source>
        <strain evidence="6 8">NCTC12022</strain>
    </source>
</reference>
<proteinExistence type="inferred from homology"/>
<keyword evidence="7" id="KW-1185">Reference proteome</keyword>
<organism evidence="5 7">
    <name type="scientific">Legionella feeleii</name>
    <dbReference type="NCBI Taxonomy" id="453"/>
    <lineage>
        <taxon>Bacteria</taxon>
        <taxon>Pseudomonadati</taxon>
        <taxon>Pseudomonadota</taxon>
        <taxon>Gammaproteobacteria</taxon>
        <taxon>Legionellales</taxon>
        <taxon>Legionellaceae</taxon>
        <taxon>Legionella</taxon>
    </lineage>
</organism>
<dbReference type="Proteomes" id="UP000054698">
    <property type="component" value="Unassembled WGS sequence"/>
</dbReference>
<evidence type="ECO:0000256" key="1">
    <source>
        <dbReference type="ARBA" id="ARBA00010458"/>
    </source>
</evidence>
<dbReference type="RefSeq" id="WP_058443565.1">
    <property type="nucleotide sequence ID" value="NZ_CAAAHT010000009.1"/>
</dbReference>
<dbReference type="PROSITE" id="PS51770">
    <property type="entry name" value="HOTDOG_ACOT"/>
    <property type="match status" value="1"/>
</dbReference>
<dbReference type="AlphaFoldDB" id="A0A0W0U846"/>
<dbReference type="CDD" id="cd03442">
    <property type="entry name" value="BFIT_BACH"/>
    <property type="match status" value="1"/>
</dbReference>
<gene>
    <name evidence="5" type="primary">yciA</name>
    <name evidence="5" type="ORF">Lfee_0347</name>
    <name evidence="6" type="ORF">NCTC12022_02271</name>
</gene>
<feature type="domain" description="HotDog ACOT-type" evidence="4">
    <location>
        <begin position="4"/>
        <end position="116"/>
    </location>
</feature>
<evidence type="ECO:0000259" key="4">
    <source>
        <dbReference type="PROSITE" id="PS51770"/>
    </source>
</evidence>
<evidence type="ECO:0000313" key="5">
    <source>
        <dbReference type="EMBL" id="KTD03946.1"/>
    </source>
</evidence>
<sequence>MTTPRGEITIQTLAMPADTNANGDIFGGWLVSQMDLAAGVLAKKISRGRAATVAIHSMTFLKPVHVGDVVSCHVELIKQGTTSLTIAVEVWAEPAWGSGKYRVTEGTFVFVAIDDEGKPRQVLSKNGR</sequence>
<dbReference type="GO" id="GO:0005829">
    <property type="term" value="C:cytosol"/>
    <property type="evidence" value="ECO:0007669"/>
    <property type="project" value="TreeGrafter"/>
</dbReference>
<dbReference type="GO" id="GO:0009062">
    <property type="term" value="P:fatty acid catabolic process"/>
    <property type="evidence" value="ECO:0007669"/>
    <property type="project" value="TreeGrafter"/>
</dbReference>
<name>A0A0W0U846_9GAMM</name>
<dbReference type="InterPro" id="IPR029069">
    <property type="entry name" value="HotDog_dom_sf"/>
</dbReference>
<dbReference type="Gene3D" id="3.10.129.10">
    <property type="entry name" value="Hotdog Thioesterase"/>
    <property type="match status" value="1"/>
</dbReference>
<reference evidence="5 7" key="1">
    <citation type="submission" date="2015-11" db="EMBL/GenBank/DDBJ databases">
        <title>Genomic analysis of 38 Legionella species identifies large and diverse effector repertoires.</title>
        <authorList>
            <person name="Burstein D."/>
            <person name="Amaro F."/>
            <person name="Zusman T."/>
            <person name="Lifshitz Z."/>
            <person name="Cohen O."/>
            <person name="Gilbert J.A."/>
            <person name="Pupko T."/>
            <person name="Shuman H.A."/>
            <person name="Segal G."/>
        </authorList>
    </citation>
    <scope>NUCLEOTIDE SEQUENCE [LARGE SCALE GENOMIC DNA]</scope>
    <source>
        <strain evidence="5 7">WO-44C</strain>
    </source>
</reference>
<dbReference type="EMBL" id="UASS01000022">
    <property type="protein sequence ID" value="SPX61531.1"/>
    <property type="molecule type" value="Genomic_DNA"/>
</dbReference>